<feature type="coiled-coil region" evidence="1">
    <location>
        <begin position="128"/>
        <end position="158"/>
    </location>
</feature>
<proteinExistence type="predicted"/>
<dbReference type="Proteomes" id="UP000268007">
    <property type="component" value="Unassembled WGS sequence"/>
</dbReference>
<reference evidence="2 3" key="1">
    <citation type="submission" date="2018-10" db="EMBL/GenBank/DDBJ databases">
        <title>Genomic Encyclopedia of Archaeal and Bacterial Type Strains, Phase II (KMG-II): from individual species to whole genera.</title>
        <authorList>
            <person name="Goeker M."/>
        </authorList>
    </citation>
    <scope>NUCLEOTIDE SEQUENCE [LARGE SCALE GENOMIC DNA]</scope>
    <source>
        <strain evidence="2 3">DSM 18602</strain>
    </source>
</reference>
<evidence type="ECO:0000313" key="3">
    <source>
        <dbReference type="Proteomes" id="UP000268007"/>
    </source>
</evidence>
<dbReference type="EMBL" id="RBKU01000001">
    <property type="protein sequence ID" value="RKR82788.1"/>
    <property type="molecule type" value="Genomic_DNA"/>
</dbReference>
<dbReference type="RefSeq" id="WP_121198357.1">
    <property type="nucleotide sequence ID" value="NZ_RBKU01000001.1"/>
</dbReference>
<organism evidence="2 3">
    <name type="scientific">Mucilaginibacter gracilis</name>
    <dbReference type="NCBI Taxonomy" id="423350"/>
    <lineage>
        <taxon>Bacteria</taxon>
        <taxon>Pseudomonadati</taxon>
        <taxon>Bacteroidota</taxon>
        <taxon>Sphingobacteriia</taxon>
        <taxon>Sphingobacteriales</taxon>
        <taxon>Sphingobacteriaceae</taxon>
        <taxon>Mucilaginibacter</taxon>
    </lineage>
</organism>
<dbReference type="AlphaFoldDB" id="A0A495J343"/>
<sequence>MPNRYFKARKPFDLNPHKYDIGIVTGLKKGYEDNLFIYRLFQLPEREYSLYYEYHLVYYLSKFPQGEREFFTFVWQIVLRRIRYIETKNPFNSSHATDMEILDKLSRFQKYLRSIDQWHTEKTLPEIIAEQHEEIVRQKEENTQLKNELKEAKKLETKEYIDIPEGYLLTFLDLCLKLQSTILPDNRKELVFSQTQMVWCKMIAKYFREGNEEINLETIRRYFPADKENPGKKYSVIPPQMRLFEITPSKRRTHSDK</sequence>
<gene>
    <name evidence="2" type="ORF">BDD43_2976</name>
</gene>
<accession>A0A495J343</accession>
<protein>
    <submittedName>
        <fullName evidence="2">Uncharacterized protein</fullName>
    </submittedName>
</protein>
<keyword evidence="3" id="KW-1185">Reference proteome</keyword>
<dbReference type="OrthoDB" id="751263at2"/>
<evidence type="ECO:0000256" key="1">
    <source>
        <dbReference type="SAM" id="Coils"/>
    </source>
</evidence>
<comment type="caution">
    <text evidence="2">The sequence shown here is derived from an EMBL/GenBank/DDBJ whole genome shotgun (WGS) entry which is preliminary data.</text>
</comment>
<evidence type="ECO:0000313" key="2">
    <source>
        <dbReference type="EMBL" id="RKR82788.1"/>
    </source>
</evidence>
<name>A0A495J343_9SPHI</name>
<keyword evidence="1" id="KW-0175">Coiled coil</keyword>